<feature type="compositionally biased region" description="Basic and acidic residues" evidence="1">
    <location>
        <begin position="42"/>
        <end position="56"/>
    </location>
</feature>
<reference evidence="2" key="2">
    <citation type="submission" date="2013-05" db="EMBL/GenBank/DDBJ databases">
        <authorList>
            <person name="Carter J.-M."/>
            <person name="Baker S.C."/>
            <person name="Pink R."/>
            <person name="Carter D.R.F."/>
            <person name="Collins A."/>
            <person name="Tomlin J."/>
            <person name="Gibbs M."/>
            <person name="Breuker C.J."/>
        </authorList>
    </citation>
    <scope>NUCLEOTIDE SEQUENCE</scope>
    <source>
        <tissue evidence="2">Ovary</tissue>
    </source>
</reference>
<sequence>MFQCFDKLEEDLQNASARARDKSQKDKNAAKTLQSINEDDTESPKILDDKTKHSSESRTSTESSTERRGSKKRSKHEVEGMESPEQEKRQKRNASVKAQSIITKQVNVNLTQKLRRENSLEKGRRRRGKNDDKENAEPLPVIQVKQEKISIPPEPEPMDVSSPEASLAP</sequence>
<organism evidence="2">
    <name type="scientific">Pararge aegeria</name>
    <name type="common">speckled wood butterfly</name>
    <dbReference type="NCBI Taxonomy" id="116150"/>
    <lineage>
        <taxon>Eukaryota</taxon>
        <taxon>Metazoa</taxon>
        <taxon>Ecdysozoa</taxon>
        <taxon>Arthropoda</taxon>
        <taxon>Hexapoda</taxon>
        <taxon>Insecta</taxon>
        <taxon>Pterygota</taxon>
        <taxon>Neoptera</taxon>
        <taxon>Endopterygota</taxon>
        <taxon>Lepidoptera</taxon>
        <taxon>Glossata</taxon>
        <taxon>Ditrysia</taxon>
        <taxon>Papilionoidea</taxon>
        <taxon>Nymphalidae</taxon>
        <taxon>Satyrinae</taxon>
        <taxon>Satyrini</taxon>
        <taxon>Parargina</taxon>
        <taxon>Pararge</taxon>
    </lineage>
</organism>
<feature type="region of interest" description="Disordered" evidence="1">
    <location>
        <begin position="13"/>
        <end position="169"/>
    </location>
</feature>
<feature type="compositionally biased region" description="Polar residues" evidence="1">
    <location>
        <begin position="96"/>
        <end position="112"/>
    </location>
</feature>
<evidence type="ECO:0000256" key="1">
    <source>
        <dbReference type="SAM" id="MobiDB-lite"/>
    </source>
</evidence>
<proteinExistence type="predicted"/>
<evidence type="ECO:0000313" key="2">
    <source>
        <dbReference type="EMBL" id="JAA82489.1"/>
    </source>
</evidence>
<feature type="non-terminal residue" evidence="2">
    <location>
        <position position="169"/>
    </location>
</feature>
<name>S4NYS5_9NEOP</name>
<feature type="compositionally biased region" description="Basic and acidic residues" evidence="1">
    <location>
        <begin position="18"/>
        <end position="29"/>
    </location>
</feature>
<dbReference type="EMBL" id="GAIX01010071">
    <property type="protein sequence ID" value="JAA82489.1"/>
    <property type="molecule type" value="Transcribed_RNA"/>
</dbReference>
<accession>S4NYS5</accession>
<reference evidence="2" key="1">
    <citation type="journal article" date="2013" name="BMC Genomics">
        <title>Unscrambling butterfly oogenesis.</title>
        <authorList>
            <person name="Carter J.M."/>
            <person name="Baker S.C."/>
            <person name="Pink R."/>
            <person name="Carter D.R."/>
            <person name="Collins A."/>
            <person name="Tomlin J."/>
            <person name="Gibbs M."/>
            <person name="Breuker C.J."/>
        </authorList>
    </citation>
    <scope>NUCLEOTIDE SEQUENCE</scope>
    <source>
        <tissue evidence="2">Ovary</tissue>
    </source>
</reference>
<dbReference type="AlphaFoldDB" id="S4NYS5"/>
<protein>
    <submittedName>
        <fullName evidence="2">Uncharacterized protein</fullName>
    </submittedName>
</protein>